<reference evidence="1" key="2">
    <citation type="journal article" date="2015" name="Fish Shellfish Immunol.">
        <title>Early steps in the European eel (Anguilla anguilla)-Vibrio vulnificus interaction in the gills: Role of the RtxA13 toxin.</title>
        <authorList>
            <person name="Callol A."/>
            <person name="Pajuelo D."/>
            <person name="Ebbesson L."/>
            <person name="Teles M."/>
            <person name="MacKenzie S."/>
            <person name="Amaro C."/>
        </authorList>
    </citation>
    <scope>NUCLEOTIDE SEQUENCE</scope>
</reference>
<dbReference type="AlphaFoldDB" id="A0A0E9P873"/>
<sequence length="47" mass="5326">MCVFSLRSTPVCVSVKLRKQEMSARKELLMPENAFQAVNCEHISKGE</sequence>
<accession>A0A0E9P873</accession>
<evidence type="ECO:0000313" key="1">
    <source>
        <dbReference type="EMBL" id="JAH00240.1"/>
    </source>
</evidence>
<name>A0A0E9P873_ANGAN</name>
<dbReference type="EMBL" id="GBXM01108337">
    <property type="protein sequence ID" value="JAH00240.1"/>
    <property type="molecule type" value="Transcribed_RNA"/>
</dbReference>
<reference evidence="1" key="1">
    <citation type="submission" date="2014-11" db="EMBL/GenBank/DDBJ databases">
        <authorList>
            <person name="Amaro Gonzalez C."/>
        </authorList>
    </citation>
    <scope>NUCLEOTIDE SEQUENCE</scope>
</reference>
<organism evidence="1">
    <name type="scientific">Anguilla anguilla</name>
    <name type="common">European freshwater eel</name>
    <name type="synonym">Muraena anguilla</name>
    <dbReference type="NCBI Taxonomy" id="7936"/>
    <lineage>
        <taxon>Eukaryota</taxon>
        <taxon>Metazoa</taxon>
        <taxon>Chordata</taxon>
        <taxon>Craniata</taxon>
        <taxon>Vertebrata</taxon>
        <taxon>Euteleostomi</taxon>
        <taxon>Actinopterygii</taxon>
        <taxon>Neopterygii</taxon>
        <taxon>Teleostei</taxon>
        <taxon>Anguilliformes</taxon>
        <taxon>Anguillidae</taxon>
        <taxon>Anguilla</taxon>
    </lineage>
</organism>
<protein>
    <submittedName>
        <fullName evidence="1">Uncharacterized protein</fullName>
    </submittedName>
</protein>
<proteinExistence type="predicted"/>